<name>M4TAD6_9TRYP</name>
<evidence type="ECO:0000256" key="8">
    <source>
        <dbReference type="ARBA" id="ARBA00023288"/>
    </source>
</evidence>
<evidence type="ECO:0000256" key="2">
    <source>
        <dbReference type="ARBA" id="ARBA00004609"/>
    </source>
</evidence>
<protein>
    <submittedName>
        <fullName evidence="12">Variant surface glycoprotein 687</fullName>
    </submittedName>
</protein>
<sequence length="498" mass="54295">TVIFLTALLAFVSQKGQCGNIPAAANRATFAALCDIIQAADSQIDLPSVAARAENAYAVLQKLNMSVSNAQWQAMFIEKGDPLTIHDTAEKAQQKGEEYKQHWKDWKAAIQAIKAASPDGDVKASELQTLNDTQKLLTRAELKRTLDEAAHQMQLLRNMPLPARDLTTATAKEALQTIAYAEKTKTSGDFVLNTQFGANPQANRQTTCTAETGQPKPKSVTAAIICACYDNNANLADACVVSPTGTTAWNDDTTGPDENHPRLLVQLCGKRTRTVLTSAYIDSVIHRIKENIQVSGDKGYLGTFKATGCSGGQATGVCVQLNGYGADAEASLKKLPWVENLLNLKADLIKPEQKQTKETQVAAQLEAKVAAAKKIARRIKTDPTGALVPQTPQRNTEPLMPAVACGVHNKSNKTTCESTGKCKWEGKDGNLKQKEHTNLNQEQTTQQQQEQEEREGKMTKLPQLAQGKTRRHAARLRDANGKIMLARIPLFSSIRNWL</sequence>
<evidence type="ECO:0000256" key="6">
    <source>
        <dbReference type="ARBA" id="ARBA00023136"/>
    </source>
</evidence>
<dbReference type="InterPro" id="IPR025932">
    <property type="entry name" value="Trypano_VSG_B_N_dom"/>
</dbReference>
<keyword evidence="5 10" id="KW-0732">Signal</keyword>
<accession>M4TAD6</accession>
<feature type="compositionally biased region" description="Basic and acidic residues" evidence="9">
    <location>
        <begin position="424"/>
        <end position="437"/>
    </location>
</feature>
<evidence type="ECO:0000256" key="4">
    <source>
        <dbReference type="ARBA" id="ARBA00022622"/>
    </source>
</evidence>
<dbReference type="VEuPathDB" id="TriTrypDB:Tb427_000066000"/>
<keyword evidence="7" id="KW-0325">Glycoprotein</keyword>
<reference evidence="12" key="1">
    <citation type="submission" date="2013-02" db="EMBL/GenBank/DDBJ databases">
        <authorList>
            <person name="Cross G.A.M."/>
            <person name="Kim H.-S."/>
            <person name="Wickstead B."/>
        </authorList>
    </citation>
    <scope>NUCLEOTIDE SEQUENCE</scope>
    <source>
        <strain evidence="12">Lister 427</strain>
    </source>
</reference>
<evidence type="ECO:0000256" key="3">
    <source>
        <dbReference type="ARBA" id="ARBA00022475"/>
    </source>
</evidence>
<reference evidence="12" key="2">
    <citation type="journal article" date="2014" name="Mol. Biochem. Parasitol.">
        <title>Capturing the variant surface glycoprotein repertoire (the VSGnome) of Trypanosoma brucei Lister 427.</title>
        <authorList>
            <person name="Cross G.A."/>
            <person name="Kim H.S."/>
            <person name="Wickstead B."/>
        </authorList>
    </citation>
    <scope>NUCLEOTIDE SEQUENCE</scope>
    <source>
        <strain evidence="12">Lister 427</strain>
    </source>
</reference>
<feature type="signal peptide" evidence="10">
    <location>
        <begin position="1"/>
        <end position="18"/>
    </location>
</feature>
<dbReference type="AlphaFoldDB" id="M4TAD6"/>
<feature type="chain" id="PRO_5004058379" evidence="10">
    <location>
        <begin position="19"/>
        <end position="498"/>
    </location>
</feature>
<dbReference type="GO" id="GO:0098552">
    <property type="term" value="C:side of membrane"/>
    <property type="evidence" value="ECO:0007669"/>
    <property type="project" value="UniProtKB-KW"/>
</dbReference>
<keyword evidence="8" id="KW-0449">Lipoprotein</keyword>
<keyword evidence="6" id="KW-0472">Membrane</keyword>
<keyword evidence="4" id="KW-0336">GPI-anchor</keyword>
<comment type="function">
    <text evidence="1">VSG forms a coat on the surface of the parasite. The trypanosome evades the immune response of the host by expressing a series of antigenically distinct VSGs from an estimated 1000 VSG genes.</text>
</comment>
<feature type="domain" description="Trypanosome variant surface glycoprotein B-type N-terminal" evidence="11">
    <location>
        <begin position="9"/>
        <end position="366"/>
    </location>
</feature>
<dbReference type="GO" id="GO:0005886">
    <property type="term" value="C:plasma membrane"/>
    <property type="evidence" value="ECO:0007669"/>
    <property type="project" value="UniProtKB-SubCell"/>
</dbReference>
<keyword evidence="3" id="KW-1003">Cell membrane</keyword>
<dbReference type="Pfam" id="PF13206">
    <property type="entry name" value="VSG_B"/>
    <property type="match status" value="1"/>
</dbReference>
<organism evidence="12">
    <name type="scientific">Trypanosoma brucei</name>
    <dbReference type="NCBI Taxonomy" id="5691"/>
    <lineage>
        <taxon>Eukaryota</taxon>
        <taxon>Discoba</taxon>
        <taxon>Euglenozoa</taxon>
        <taxon>Kinetoplastea</taxon>
        <taxon>Metakinetoplastina</taxon>
        <taxon>Trypanosomatida</taxon>
        <taxon>Trypanosomatidae</taxon>
        <taxon>Trypanosoma</taxon>
    </lineage>
</organism>
<dbReference type="EMBL" id="KC612444">
    <property type="protein sequence ID" value="AGH59875.1"/>
    <property type="molecule type" value="Genomic_DNA"/>
</dbReference>
<evidence type="ECO:0000256" key="10">
    <source>
        <dbReference type="SAM" id="SignalP"/>
    </source>
</evidence>
<dbReference type="VEuPathDB" id="TriTrypDB:Tb927.11.20660"/>
<evidence type="ECO:0000256" key="5">
    <source>
        <dbReference type="ARBA" id="ARBA00022729"/>
    </source>
</evidence>
<evidence type="ECO:0000256" key="7">
    <source>
        <dbReference type="ARBA" id="ARBA00023180"/>
    </source>
</evidence>
<feature type="region of interest" description="Disordered" evidence="9">
    <location>
        <begin position="424"/>
        <end position="470"/>
    </location>
</feature>
<comment type="subcellular location">
    <subcellularLocation>
        <location evidence="2">Cell membrane</location>
        <topology evidence="2">Lipid-anchor</topology>
        <topology evidence="2">GPI-anchor</topology>
    </subcellularLocation>
</comment>
<evidence type="ECO:0000313" key="12">
    <source>
        <dbReference type="EMBL" id="AGH59875.1"/>
    </source>
</evidence>
<proteinExistence type="predicted"/>
<feature type="non-terminal residue" evidence="12">
    <location>
        <position position="1"/>
    </location>
</feature>
<evidence type="ECO:0000256" key="9">
    <source>
        <dbReference type="SAM" id="MobiDB-lite"/>
    </source>
</evidence>
<evidence type="ECO:0000256" key="1">
    <source>
        <dbReference type="ARBA" id="ARBA00002523"/>
    </source>
</evidence>
<evidence type="ECO:0000259" key="11">
    <source>
        <dbReference type="Pfam" id="PF13206"/>
    </source>
</evidence>
<dbReference type="VEuPathDB" id="TriTrypDB:Tb1125.Tb10.v4.0100"/>